<proteinExistence type="predicted"/>
<reference evidence="2 3" key="1">
    <citation type="submission" date="2016-10" db="EMBL/GenBank/DDBJ databases">
        <authorList>
            <person name="de Groot N.N."/>
        </authorList>
    </citation>
    <scope>NUCLEOTIDE SEQUENCE [LARGE SCALE GENOMIC DNA]</scope>
    <source>
        <strain evidence="2 3">KH2T6</strain>
    </source>
</reference>
<dbReference type="EMBL" id="FOAT01000010">
    <property type="protein sequence ID" value="SEL03766.1"/>
    <property type="molecule type" value="Genomic_DNA"/>
</dbReference>
<dbReference type="OrthoDB" id="9793188at2"/>
<evidence type="ECO:0000259" key="1">
    <source>
        <dbReference type="Pfam" id="PF09951"/>
    </source>
</evidence>
<sequence length="84" mass="9529">MHENFPFSDAPDTACIICRHVLEERSPIVYIFHDEDGCWQFLCGEEHTEDDARVVSLAEILDIDSSVADFADLGYGEYAERSTD</sequence>
<dbReference type="AlphaFoldDB" id="A0A1H7LXT1"/>
<feature type="domain" description="Immunity protein Imm33" evidence="1">
    <location>
        <begin position="15"/>
        <end position="82"/>
    </location>
</feature>
<dbReference type="RefSeq" id="WP_074833951.1">
    <property type="nucleotide sequence ID" value="NZ_FOAT01000010.1"/>
</dbReference>
<organism evidence="2 3">
    <name type="scientific">Ruminococcus albus</name>
    <dbReference type="NCBI Taxonomy" id="1264"/>
    <lineage>
        <taxon>Bacteria</taxon>
        <taxon>Bacillati</taxon>
        <taxon>Bacillota</taxon>
        <taxon>Clostridia</taxon>
        <taxon>Eubacteriales</taxon>
        <taxon>Oscillospiraceae</taxon>
        <taxon>Ruminococcus</taxon>
    </lineage>
</organism>
<evidence type="ECO:0000313" key="2">
    <source>
        <dbReference type="EMBL" id="SEL03766.1"/>
    </source>
</evidence>
<gene>
    <name evidence="2" type="ORF">SAMN05216469_11050</name>
</gene>
<accession>A0A1H7LXT1</accession>
<evidence type="ECO:0000313" key="3">
    <source>
        <dbReference type="Proteomes" id="UP000186015"/>
    </source>
</evidence>
<dbReference type="Pfam" id="PF09951">
    <property type="entry name" value="Imm33"/>
    <property type="match status" value="1"/>
</dbReference>
<dbReference type="InterPro" id="IPR018689">
    <property type="entry name" value="Imm33_dom"/>
</dbReference>
<name>A0A1H7LXT1_RUMAL</name>
<dbReference type="Proteomes" id="UP000186015">
    <property type="component" value="Unassembled WGS sequence"/>
</dbReference>
<protein>
    <recommendedName>
        <fullName evidence="1">Immunity protein Imm33 domain-containing protein</fullName>
    </recommendedName>
</protein>